<reference evidence="2 3" key="1">
    <citation type="submission" date="2019-03" db="EMBL/GenBank/DDBJ databases">
        <title>Metabolic potential of uncultured bacteria and archaea associated with petroleum seepage in deep-sea sediments.</title>
        <authorList>
            <person name="Dong X."/>
            <person name="Hubert C."/>
        </authorList>
    </citation>
    <scope>NUCLEOTIDE SEQUENCE [LARGE SCALE GENOMIC DNA]</scope>
    <source>
        <strain evidence="2">E44_bin18</strain>
    </source>
</reference>
<gene>
    <name evidence="2" type="ORF">E3J62_01330</name>
</gene>
<dbReference type="SUPFAM" id="SSF88723">
    <property type="entry name" value="PIN domain-like"/>
    <property type="match status" value="1"/>
</dbReference>
<dbReference type="AlphaFoldDB" id="A0A523UYC4"/>
<name>A0A523UYC4_UNCT6</name>
<dbReference type="InterPro" id="IPR029060">
    <property type="entry name" value="PIN-like_dom_sf"/>
</dbReference>
<organism evidence="2 3">
    <name type="scientific">candidate division TA06 bacterium</name>
    <dbReference type="NCBI Taxonomy" id="2250710"/>
    <lineage>
        <taxon>Bacteria</taxon>
        <taxon>Bacteria division TA06</taxon>
    </lineage>
</organism>
<evidence type="ECO:0000313" key="3">
    <source>
        <dbReference type="Proteomes" id="UP000315525"/>
    </source>
</evidence>
<accession>A0A523UYC4</accession>
<dbReference type="Pfam" id="PF01850">
    <property type="entry name" value="PIN"/>
    <property type="match status" value="1"/>
</dbReference>
<dbReference type="Gene3D" id="3.40.50.1010">
    <property type="entry name" value="5'-nuclease"/>
    <property type="match status" value="1"/>
</dbReference>
<evidence type="ECO:0000313" key="2">
    <source>
        <dbReference type="EMBL" id="TET47500.1"/>
    </source>
</evidence>
<dbReference type="InterPro" id="IPR002716">
    <property type="entry name" value="PIN_dom"/>
</dbReference>
<sequence length="147" mass="16426">MEGVVQILTEIHKNKAKLITSALTKAEILRSTLPQGAEQKLGGALRRRNCIVAETDDRVWRLAHEIRDFYERLKAKNGLPTVTLPDAVHLATAILYEADEFHTFDENDKPGKRRALIPLSGNVADKYSLVICKPIASQMDVFEGTKT</sequence>
<evidence type="ECO:0000259" key="1">
    <source>
        <dbReference type="Pfam" id="PF01850"/>
    </source>
</evidence>
<proteinExistence type="predicted"/>
<comment type="caution">
    <text evidence="2">The sequence shown here is derived from an EMBL/GenBank/DDBJ whole genome shotgun (WGS) entry which is preliminary data.</text>
</comment>
<protein>
    <submittedName>
        <fullName evidence="2">PIN domain-containing protein</fullName>
    </submittedName>
</protein>
<dbReference type="EMBL" id="SOJN01000019">
    <property type="protein sequence ID" value="TET47500.1"/>
    <property type="molecule type" value="Genomic_DNA"/>
</dbReference>
<feature type="domain" description="PIN" evidence="1">
    <location>
        <begin position="10"/>
        <end position="107"/>
    </location>
</feature>
<dbReference type="Proteomes" id="UP000315525">
    <property type="component" value="Unassembled WGS sequence"/>
</dbReference>